<dbReference type="Proteomes" id="UP001314170">
    <property type="component" value="Unassembled WGS sequence"/>
</dbReference>
<keyword evidence="4" id="KW-1185">Reference proteome</keyword>
<sequence>MVMASLCRPPHIVYYLLLRESNDVTNVDADIKLKGNNFQNELTSGKGSTTMKNTSKNNIDSPSSIDNFGFLKDNKRGIGGCFDSWADGLELKARINKLRKEIDDLKAAKFARKKLKNNLMVMVKISACLAIISGYWIWDKLTNCKPSHRLVRIIHGEGQKGLARLFLVSVESHVKKIDSRYSTMAEPSNTTFEEREEFMVSLNGDSKPTLRTAHFLKPTTTSMDETELPLVYSISPLPSCKNWSLKVRFTAWRHRLNDWNARVTRKLMDARLEISWSRVIKVCQWAWMKKFINSGSEIEQEAFLALWLSRCAFQNPSQVIKKEVLTIATRRARGNSIALAPAVRASIYRDLNELKRAIVADNNESILELFSPLQLVQLWAWERFPVLLPKPSMLTW</sequence>
<keyword evidence="1" id="KW-1133">Transmembrane helix</keyword>
<dbReference type="PANTHER" id="PTHR46033">
    <property type="entry name" value="PROTEIN MAIN-LIKE 2"/>
    <property type="match status" value="1"/>
</dbReference>
<protein>
    <recommendedName>
        <fullName evidence="2">Aminotransferase-like plant mobile domain-containing protein</fullName>
    </recommendedName>
</protein>
<feature type="transmembrane region" description="Helical" evidence="1">
    <location>
        <begin position="119"/>
        <end position="138"/>
    </location>
</feature>
<organism evidence="3 4">
    <name type="scientific">Dovyalis caffra</name>
    <dbReference type="NCBI Taxonomy" id="77055"/>
    <lineage>
        <taxon>Eukaryota</taxon>
        <taxon>Viridiplantae</taxon>
        <taxon>Streptophyta</taxon>
        <taxon>Embryophyta</taxon>
        <taxon>Tracheophyta</taxon>
        <taxon>Spermatophyta</taxon>
        <taxon>Magnoliopsida</taxon>
        <taxon>eudicotyledons</taxon>
        <taxon>Gunneridae</taxon>
        <taxon>Pentapetalae</taxon>
        <taxon>rosids</taxon>
        <taxon>fabids</taxon>
        <taxon>Malpighiales</taxon>
        <taxon>Salicaceae</taxon>
        <taxon>Flacourtieae</taxon>
        <taxon>Dovyalis</taxon>
    </lineage>
</organism>
<dbReference type="InterPro" id="IPR044824">
    <property type="entry name" value="MAIN-like"/>
</dbReference>
<dbReference type="GO" id="GO:0010073">
    <property type="term" value="P:meristem maintenance"/>
    <property type="evidence" value="ECO:0007669"/>
    <property type="project" value="InterPro"/>
</dbReference>
<name>A0AAV1RRN5_9ROSI</name>
<dbReference type="AlphaFoldDB" id="A0AAV1RRN5"/>
<keyword evidence="1" id="KW-0472">Membrane</keyword>
<evidence type="ECO:0000256" key="1">
    <source>
        <dbReference type="SAM" id="Phobius"/>
    </source>
</evidence>
<dbReference type="PANTHER" id="PTHR46033:SF67">
    <property type="entry name" value="AMINOTRANSFERASE-LIKE, PLANT MOBILE DOMAIN FAMILY PROTEIN"/>
    <property type="match status" value="1"/>
</dbReference>
<dbReference type="InterPro" id="IPR019557">
    <property type="entry name" value="AminoTfrase-like_pln_mobile"/>
</dbReference>
<evidence type="ECO:0000313" key="4">
    <source>
        <dbReference type="Proteomes" id="UP001314170"/>
    </source>
</evidence>
<reference evidence="3 4" key="1">
    <citation type="submission" date="2024-01" db="EMBL/GenBank/DDBJ databases">
        <authorList>
            <person name="Waweru B."/>
        </authorList>
    </citation>
    <scope>NUCLEOTIDE SEQUENCE [LARGE SCALE GENOMIC DNA]</scope>
</reference>
<keyword evidence="1" id="KW-0812">Transmembrane</keyword>
<comment type="caution">
    <text evidence="3">The sequence shown here is derived from an EMBL/GenBank/DDBJ whole genome shotgun (WGS) entry which is preliminary data.</text>
</comment>
<dbReference type="EMBL" id="CAWUPB010001116">
    <property type="protein sequence ID" value="CAK7338436.1"/>
    <property type="molecule type" value="Genomic_DNA"/>
</dbReference>
<dbReference type="Pfam" id="PF10536">
    <property type="entry name" value="PMD"/>
    <property type="match status" value="1"/>
</dbReference>
<evidence type="ECO:0000259" key="2">
    <source>
        <dbReference type="Pfam" id="PF10536"/>
    </source>
</evidence>
<accession>A0AAV1RRN5</accession>
<feature type="domain" description="Aminotransferase-like plant mobile" evidence="2">
    <location>
        <begin position="262"/>
        <end position="390"/>
    </location>
</feature>
<evidence type="ECO:0000313" key="3">
    <source>
        <dbReference type="EMBL" id="CAK7338436.1"/>
    </source>
</evidence>
<gene>
    <name evidence="3" type="ORF">DCAF_LOCUS13483</name>
</gene>
<proteinExistence type="predicted"/>